<evidence type="ECO:0000256" key="3">
    <source>
        <dbReference type="ARBA" id="ARBA00022840"/>
    </source>
</evidence>
<gene>
    <name evidence="5" type="ORF">DLJ53_03385</name>
</gene>
<dbReference type="GO" id="GO:0005886">
    <property type="term" value="C:plasma membrane"/>
    <property type="evidence" value="ECO:0007669"/>
    <property type="project" value="TreeGrafter"/>
</dbReference>
<dbReference type="Proteomes" id="UP000249590">
    <property type="component" value="Unassembled WGS sequence"/>
</dbReference>
<keyword evidence="6" id="KW-1185">Reference proteome</keyword>
<dbReference type="GO" id="GO:1903805">
    <property type="term" value="P:L-valine import across plasma membrane"/>
    <property type="evidence" value="ECO:0007669"/>
    <property type="project" value="TreeGrafter"/>
</dbReference>
<dbReference type="InterPro" id="IPR032823">
    <property type="entry name" value="BCA_ABC_TP_C"/>
</dbReference>
<dbReference type="InterPro" id="IPR051120">
    <property type="entry name" value="ABC_AA/LPS_Transport"/>
</dbReference>
<sequence>MTAILELRNVSRTFGGIRAVDDVSFSLNEGEIVGLIGPNGAGKSTLVNLITGVHTPSAGKVLYRGEDVTRQKPHQAARRGLARTFQIVQPFPEMSVLENVAAGEMFGGEPSSYHEAEERAAEHLDFVGLSHVAKTPASSLTLPNRKRLELAKSLAMKPKVLMLDEVNAGLNPAEIDGALDLISRISRRGITILIIEHLMKVVLSVSQRLMVLHHGALIAEGAPGEVVRDPKVVEAYLGSKFAKRLESENYV</sequence>
<accession>A0A8B2NTM0</accession>
<dbReference type="Pfam" id="PF12399">
    <property type="entry name" value="BCA_ABC_TP_C"/>
    <property type="match status" value="1"/>
</dbReference>
<evidence type="ECO:0000259" key="4">
    <source>
        <dbReference type="PROSITE" id="PS50893"/>
    </source>
</evidence>
<feature type="domain" description="ABC transporter" evidence="4">
    <location>
        <begin position="5"/>
        <end position="239"/>
    </location>
</feature>
<dbReference type="GO" id="GO:0005304">
    <property type="term" value="F:L-valine transmembrane transporter activity"/>
    <property type="evidence" value="ECO:0007669"/>
    <property type="project" value="TreeGrafter"/>
</dbReference>
<dbReference type="GO" id="GO:0016887">
    <property type="term" value="F:ATP hydrolysis activity"/>
    <property type="evidence" value="ECO:0007669"/>
    <property type="project" value="InterPro"/>
</dbReference>
<organism evidence="5 6">
    <name type="scientific">Acuticoccus sediminis</name>
    <dbReference type="NCBI Taxonomy" id="2184697"/>
    <lineage>
        <taxon>Bacteria</taxon>
        <taxon>Pseudomonadati</taxon>
        <taxon>Pseudomonadota</taxon>
        <taxon>Alphaproteobacteria</taxon>
        <taxon>Hyphomicrobiales</taxon>
        <taxon>Amorphaceae</taxon>
        <taxon>Acuticoccus</taxon>
    </lineage>
</organism>
<keyword evidence="2" id="KW-0547">Nucleotide-binding</keyword>
<dbReference type="FunFam" id="3.40.50.300:FF:000421">
    <property type="entry name" value="Branched-chain amino acid ABC transporter ATP-binding protein"/>
    <property type="match status" value="1"/>
</dbReference>
<dbReference type="EMBL" id="QHHQ01000001">
    <property type="protein sequence ID" value="RAI03548.1"/>
    <property type="molecule type" value="Genomic_DNA"/>
</dbReference>
<name>A0A8B2NTM0_9HYPH</name>
<keyword evidence="1" id="KW-0813">Transport</keyword>
<dbReference type="Pfam" id="PF00005">
    <property type="entry name" value="ABC_tran"/>
    <property type="match status" value="1"/>
</dbReference>
<dbReference type="InterPro" id="IPR003593">
    <property type="entry name" value="AAA+_ATPase"/>
</dbReference>
<dbReference type="PROSITE" id="PS50893">
    <property type="entry name" value="ABC_TRANSPORTER_2"/>
    <property type="match status" value="1"/>
</dbReference>
<evidence type="ECO:0000256" key="1">
    <source>
        <dbReference type="ARBA" id="ARBA00022448"/>
    </source>
</evidence>
<dbReference type="InterPro" id="IPR027417">
    <property type="entry name" value="P-loop_NTPase"/>
</dbReference>
<dbReference type="PANTHER" id="PTHR45772:SF7">
    <property type="entry name" value="AMINO ACID ABC TRANSPORTER ATP-BINDING PROTEIN"/>
    <property type="match status" value="1"/>
</dbReference>
<dbReference type="GO" id="GO:0015192">
    <property type="term" value="F:L-phenylalanine transmembrane transporter activity"/>
    <property type="evidence" value="ECO:0007669"/>
    <property type="project" value="TreeGrafter"/>
</dbReference>
<dbReference type="GO" id="GO:1903806">
    <property type="term" value="P:L-isoleucine import across plasma membrane"/>
    <property type="evidence" value="ECO:0007669"/>
    <property type="project" value="TreeGrafter"/>
</dbReference>
<keyword evidence="3 5" id="KW-0067">ATP-binding</keyword>
<evidence type="ECO:0000256" key="2">
    <source>
        <dbReference type="ARBA" id="ARBA00022741"/>
    </source>
</evidence>
<evidence type="ECO:0000313" key="6">
    <source>
        <dbReference type="Proteomes" id="UP000249590"/>
    </source>
</evidence>
<dbReference type="RefSeq" id="WP_111342339.1">
    <property type="nucleotide sequence ID" value="NZ_QHHQ01000001.1"/>
</dbReference>
<reference evidence="5 6" key="1">
    <citation type="submission" date="2018-05" db="EMBL/GenBank/DDBJ databases">
        <title>Acuticoccus sediminis sp. nov., isolated from deep-sea sediment of Indian Ocean.</title>
        <authorList>
            <person name="Liu X."/>
            <person name="Lai Q."/>
            <person name="Du Y."/>
            <person name="Sun F."/>
            <person name="Zhang X."/>
            <person name="Wang S."/>
            <person name="Shao Z."/>
        </authorList>
    </citation>
    <scope>NUCLEOTIDE SEQUENCE [LARGE SCALE GENOMIC DNA]</scope>
    <source>
        <strain evidence="5 6">PTG4-2</strain>
    </source>
</reference>
<dbReference type="GO" id="GO:0005524">
    <property type="term" value="F:ATP binding"/>
    <property type="evidence" value="ECO:0007669"/>
    <property type="project" value="UniProtKB-KW"/>
</dbReference>
<dbReference type="SMART" id="SM00382">
    <property type="entry name" value="AAA"/>
    <property type="match status" value="1"/>
</dbReference>
<dbReference type="Gene3D" id="3.40.50.300">
    <property type="entry name" value="P-loop containing nucleotide triphosphate hydrolases"/>
    <property type="match status" value="1"/>
</dbReference>
<comment type="caution">
    <text evidence="5">The sequence shown here is derived from an EMBL/GenBank/DDBJ whole genome shotgun (WGS) entry which is preliminary data.</text>
</comment>
<dbReference type="OrthoDB" id="9806149at2"/>
<dbReference type="SUPFAM" id="SSF52540">
    <property type="entry name" value="P-loop containing nucleoside triphosphate hydrolases"/>
    <property type="match status" value="1"/>
</dbReference>
<dbReference type="AlphaFoldDB" id="A0A8B2NTM0"/>
<proteinExistence type="predicted"/>
<dbReference type="InterPro" id="IPR003439">
    <property type="entry name" value="ABC_transporter-like_ATP-bd"/>
</dbReference>
<dbReference type="GO" id="GO:0015188">
    <property type="term" value="F:L-isoleucine transmembrane transporter activity"/>
    <property type="evidence" value="ECO:0007669"/>
    <property type="project" value="TreeGrafter"/>
</dbReference>
<evidence type="ECO:0000313" key="5">
    <source>
        <dbReference type="EMBL" id="RAI03548.1"/>
    </source>
</evidence>
<dbReference type="GO" id="GO:0015808">
    <property type="term" value="P:L-alanine transport"/>
    <property type="evidence" value="ECO:0007669"/>
    <property type="project" value="TreeGrafter"/>
</dbReference>
<protein>
    <submittedName>
        <fullName evidence="5">ABC transporter ATP-binding protein</fullName>
    </submittedName>
</protein>
<dbReference type="PANTHER" id="PTHR45772">
    <property type="entry name" value="CONSERVED COMPONENT OF ABC TRANSPORTER FOR NATURAL AMINO ACIDS-RELATED"/>
    <property type="match status" value="1"/>
</dbReference>
<dbReference type="GO" id="GO:0042941">
    <property type="term" value="P:D-alanine transmembrane transport"/>
    <property type="evidence" value="ECO:0007669"/>
    <property type="project" value="TreeGrafter"/>
</dbReference>
<dbReference type="CDD" id="cd03219">
    <property type="entry name" value="ABC_Mj1267_LivG_branched"/>
    <property type="match status" value="1"/>
</dbReference>